<protein>
    <submittedName>
        <fullName evidence="2">Uncharacterized protein</fullName>
    </submittedName>
</protein>
<name>A0A0N5CJ13_STREA</name>
<reference evidence="2" key="1">
    <citation type="submission" date="2017-02" db="UniProtKB">
        <authorList>
            <consortium name="WormBaseParasite"/>
        </authorList>
    </citation>
    <scope>IDENTIFICATION</scope>
</reference>
<dbReference type="WBParaSite" id="SPAL_0001782400.1">
    <property type="protein sequence ID" value="SPAL_0001782400.1"/>
    <property type="gene ID" value="SPAL_0001782400"/>
</dbReference>
<evidence type="ECO:0000313" key="1">
    <source>
        <dbReference type="Proteomes" id="UP000046392"/>
    </source>
</evidence>
<accession>A0A0N5CJ13</accession>
<sequence>MKFEEYSQLGESEKLSTICIAQHQAILSEKEWKVNSVVKDLLNQKDEENSANSSEITETSSLIKFSDEERNPTIQKNLLLKILDKLQQRR</sequence>
<keyword evidence="1" id="KW-1185">Reference proteome</keyword>
<dbReference type="Proteomes" id="UP000046392">
    <property type="component" value="Unplaced"/>
</dbReference>
<organism evidence="1 2">
    <name type="scientific">Strongyloides papillosus</name>
    <name type="common">Intestinal threadworm</name>
    <dbReference type="NCBI Taxonomy" id="174720"/>
    <lineage>
        <taxon>Eukaryota</taxon>
        <taxon>Metazoa</taxon>
        <taxon>Ecdysozoa</taxon>
        <taxon>Nematoda</taxon>
        <taxon>Chromadorea</taxon>
        <taxon>Rhabditida</taxon>
        <taxon>Tylenchina</taxon>
        <taxon>Panagrolaimomorpha</taxon>
        <taxon>Strongyloidoidea</taxon>
        <taxon>Strongyloididae</taxon>
        <taxon>Strongyloides</taxon>
    </lineage>
</organism>
<proteinExistence type="predicted"/>
<dbReference type="AlphaFoldDB" id="A0A0N5CJ13"/>
<evidence type="ECO:0000313" key="2">
    <source>
        <dbReference type="WBParaSite" id="SPAL_0001782400.1"/>
    </source>
</evidence>